<feature type="transmembrane region" description="Helical" evidence="1">
    <location>
        <begin position="381"/>
        <end position="400"/>
    </location>
</feature>
<keyword evidence="3" id="KW-1185">Reference proteome</keyword>
<feature type="transmembrane region" description="Helical" evidence="1">
    <location>
        <begin position="260"/>
        <end position="284"/>
    </location>
</feature>
<dbReference type="AlphaFoldDB" id="A0A166FFK0"/>
<protein>
    <submittedName>
        <fullName evidence="2">Uncharacterized protein</fullName>
    </submittedName>
</protein>
<proteinExistence type="predicted"/>
<keyword evidence="1" id="KW-0812">Transmembrane</keyword>
<feature type="transmembrane region" description="Helical" evidence="1">
    <location>
        <begin position="136"/>
        <end position="157"/>
    </location>
</feature>
<dbReference type="OrthoDB" id="3941538at2759"/>
<sequence length="435" mass="48786">MLVLLKCRLSLQRQLKTASRDVWTRHNDRVKVCLGIEDIDRQVDAVWKEFTADYRSSEEIEAALWTEFPLKHGGDGVRVVDMIVRAAAPASLLRNGLVELSLERTWNRRLKSNALDSAGIFGRMMNRYDSLGAPRVLQVLDGLAEILLLAVIAHYLLYPPTMPVLSDDLRQYGSREYTIIIFAVAMLARPWTIKMLSPLLVVLAFLLSMPSWPSFSTMQLAFATQLISIHLPSPSSPFLFIPPRLSLPLMVLIKRSIFLIFTPIVLFYLPAILLAAILLSLSLADTSLNLNPILDYSTTSPMGSRITFITLFGILALLLLLALVTGAAALPSLCKADLPSTSYESTWDAYGPRIGLCAREEFVRTLVWYSTPCYFPPPFNILQIFISGGPSALWILAGYQQPHKGLHTLEKFVWRVTVGPLVTLVAIIWLWNLRY</sequence>
<keyword evidence="1" id="KW-0472">Membrane</keyword>
<feature type="transmembrane region" description="Helical" evidence="1">
    <location>
        <begin position="412"/>
        <end position="431"/>
    </location>
</feature>
<name>A0A166FFK0_9AGAM</name>
<accession>A0A166FFK0</accession>
<keyword evidence="1" id="KW-1133">Transmembrane helix</keyword>
<evidence type="ECO:0000256" key="1">
    <source>
        <dbReference type="SAM" id="Phobius"/>
    </source>
</evidence>
<feature type="transmembrane region" description="Helical" evidence="1">
    <location>
        <begin position="177"/>
        <end position="208"/>
    </location>
</feature>
<dbReference type="Proteomes" id="UP000076532">
    <property type="component" value="Unassembled WGS sequence"/>
</dbReference>
<reference evidence="2 3" key="1">
    <citation type="journal article" date="2016" name="Mol. Biol. Evol.">
        <title>Comparative Genomics of Early-Diverging Mushroom-Forming Fungi Provides Insights into the Origins of Lignocellulose Decay Capabilities.</title>
        <authorList>
            <person name="Nagy L.G."/>
            <person name="Riley R."/>
            <person name="Tritt A."/>
            <person name="Adam C."/>
            <person name="Daum C."/>
            <person name="Floudas D."/>
            <person name="Sun H."/>
            <person name="Yadav J.S."/>
            <person name="Pangilinan J."/>
            <person name="Larsson K.H."/>
            <person name="Matsuura K."/>
            <person name="Barry K."/>
            <person name="Labutti K."/>
            <person name="Kuo R."/>
            <person name="Ohm R.A."/>
            <person name="Bhattacharya S.S."/>
            <person name="Shirouzu T."/>
            <person name="Yoshinaga Y."/>
            <person name="Martin F.M."/>
            <person name="Grigoriev I.V."/>
            <person name="Hibbett D.S."/>
        </authorList>
    </citation>
    <scope>NUCLEOTIDE SEQUENCE [LARGE SCALE GENOMIC DNA]</scope>
    <source>
        <strain evidence="2 3">CBS 109695</strain>
    </source>
</reference>
<feature type="transmembrane region" description="Helical" evidence="1">
    <location>
        <begin position="305"/>
        <end position="330"/>
    </location>
</feature>
<evidence type="ECO:0000313" key="3">
    <source>
        <dbReference type="Proteomes" id="UP000076532"/>
    </source>
</evidence>
<organism evidence="2 3">
    <name type="scientific">Athelia psychrophila</name>
    <dbReference type="NCBI Taxonomy" id="1759441"/>
    <lineage>
        <taxon>Eukaryota</taxon>
        <taxon>Fungi</taxon>
        <taxon>Dikarya</taxon>
        <taxon>Basidiomycota</taxon>
        <taxon>Agaricomycotina</taxon>
        <taxon>Agaricomycetes</taxon>
        <taxon>Agaricomycetidae</taxon>
        <taxon>Atheliales</taxon>
        <taxon>Atheliaceae</taxon>
        <taxon>Athelia</taxon>
    </lineage>
</organism>
<gene>
    <name evidence="2" type="ORF">FIBSPDRAFT_894714</name>
</gene>
<dbReference type="EMBL" id="KV417589">
    <property type="protein sequence ID" value="KZP16753.1"/>
    <property type="molecule type" value="Genomic_DNA"/>
</dbReference>
<evidence type="ECO:0000313" key="2">
    <source>
        <dbReference type="EMBL" id="KZP16753.1"/>
    </source>
</evidence>